<evidence type="ECO:0000256" key="1">
    <source>
        <dbReference type="ARBA" id="ARBA00010520"/>
    </source>
</evidence>
<feature type="compositionally biased region" description="Polar residues" evidence="3">
    <location>
        <begin position="18"/>
        <end position="27"/>
    </location>
</feature>
<gene>
    <name evidence="4" type="ORF">F1559_002605</name>
</gene>
<dbReference type="OrthoDB" id="5949865at2759"/>
<comment type="caution">
    <text evidence="4">The sequence shown here is derived from an EMBL/GenBank/DDBJ whole genome shotgun (WGS) entry which is preliminary data.</text>
</comment>
<organism evidence="4 5">
    <name type="scientific">Cyanidiococcus yangmingshanensis</name>
    <dbReference type="NCBI Taxonomy" id="2690220"/>
    <lineage>
        <taxon>Eukaryota</taxon>
        <taxon>Rhodophyta</taxon>
        <taxon>Bangiophyceae</taxon>
        <taxon>Cyanidiales</taxon>
        <taxon>Cyanidiaceae</taxon>
        <taxon>Cyanidiococcus</taxon>
    </lineage>
</organism>
<name>A0A7J7II91_9RHOD</name>
<feature type="region of interest" description="Disordered" evidence="3">
    <location>
        <begin position="74"/>
        <end position="205"/>
    </location>
</feature>
<proteinExistence type="inferred from homology"/>
<keyword evidence="5" id="KW-1185">Reference proteome</keyword>
<sequence length="205" mass="22080">MRGLATSEPHIGARAGSTVATTSPEQQHWQEESLRRKYGNLPNKRDILQRRLRANHLHERKFYDSADATLAKAGRESVDQVGEDHPYVPPGLTPLTRRGLNGSHCSDQNHSGSSSDEGGDVPVEVAGATPALPPNLPTATAFSGDRSQTQRLSSERPRENSITSSASSVGSAVGLVPLRRSAEVQRSELPPVAEPSSVLHWLPDT</sequence>
<feature type="compositionally biased region" description="Basic and acidic residues" evidence="3">
    <location>
        <begin position="74"/>
        <end position="86"/>
    </location>
</feature>
<feature type="compositionally biased region" description="Low complexity" evidence="3">
    <location>
        <begin position="164"/>
        <end position="174"/>
    </location>
</feature>
<evidence type="ECO:0000256" key="3">
    <source>
        <dbReference type="SAM" id="MobiDB-lite"/>
    </source>
</evidence>
<dbReference type="Proteomes" id="UP000530660">
    <property type="component" value="Unassembled WGS sequence"/>
</dbReference>
<protein>
    <submittedName>
        <fullName evidence="4">Uncharacterized protein</fullName>
    </submittedName>
</protein>
<evidence type="ECO:0000256" key="2">
    <source>
        <dbReference type="RuleBase" id="RU363120"/>
    </source>
</evidence>
<evidence type="ECO:0000313" key="5">
    <source>
        <dbReference type="Proteomes" id="UP000530660"/>
    </source>
</evidence>
<feature type="region of interest" description="Disordered" evidence="3">
    <location>
        <begin position="1"/>
        <end position="44"/>
    </location>
</feature>
<dbReference type="InterPro" id="IPR006760">
    <property type="entry name" value="Endosulphine"/>
</dbReference>
<dbReference type="AlphaFoldDB" id="A0A7J7II91"/>
<evidence type="ECO:0000313" key="4">
    <source>
        <dbReference type="EMBL" id="KAF6002454.1"/>
    </source>
</evidence>
<dbReference type="Pfam" id="PF04667">
    <property type="entry name" value="Endosulfine"/>
    <property type="match status" value="1"/>
</dbReference>
<comment type="similarity">
    <text evidence="1 2">Belongs to the endosulfine family.</text>
</comment>
<accession>A0A7J7II91</accession>
<reference evidence="4 5" key="1">
    <citation type="journal article" date="2020" name="J. Phycol.">
        <title>Comparative genome analysis reveals Cyanidiococcus gen. nov., a new extremophilic red algal genus sister to Cyanidioschyzon (Cyanidioschyzonaceae, Rhodophyta).</title>
        <authorList>
            <person name="Liu S.-L."/>
            <person name="Chiang Y.-R."/>
            <person name="Yoon H.S."/>
            <person name="Fu H.-Y."/>
        </authorList>
    </citation>
    <scope>NUCLEOTIDE SEQUENCE [LARGE SCALE GENOMIC DNA]</scope>
    <source>
        <strain evidence="4 5">THAL066</strain>
    </source>
</reference>
<feature type="compositionally biased region" description="Polar residues" evidence="3">
    <location>
        <begin position="103"/>
        <end position="116"/>
    </location>
</feature>
<dbReference type="EMBL" id="VWRR01000010">
    <property type="protein sequence ID" value="KAF6002454.1"/>
    <property type="molecule type" value="Genomic_DNA"/>
</dbReference>